<proteinExistence type="predicted"/>
<name>A0ACD5HCQ9_9PROT</name>
<sequence>MQSSEHSADPSGSSPAFRAAQYVRMSTEHQQYSTENQADKIREYAARRNIEIVRTYADEGKSGLRIDGRQALQQLIEDVQSGKADFQIILVYDVSRWGRFQDADESAYYEYICRRAGIQVAYCAEQFENDGSPVSTIVKGVKRAMAGEYSRELSAKVFAGQCRLIELGFRQGGPAGYGLRRVLIDQSGAVKGQLSRGEHKSLQTDRVILMPGPDEEVAVVNQIYRWFVDDGLFESEIADRLNTKGIHTDLGRDWTRATVREVLSNEKYIGNNVYNRRSFKLKKVRVVNRPEMWIKKEGAFEGIVPPDLFYTAQGILRERAHRFSDDELIEKLRRLFQQHGYLSGLIIDEAEGMPSAAAYAHRFGSLIRAYQTVGFTPDRDYQYLEVNQFLRRLHPEIVGQTERMIAEVGGKVVRDPATDLLTVNREFTVSLVLSRCQLLDNGRRRWKVRFDTSLAPDITVAVRLDDGNQAALDYYLLPRLDFGQPRIHLADHNGIEFESYRFDSLDYLYGMAERSRLRRVA</sequence>
<reference evidence="1 2" key="1">
    <citation type="journal article" date="2021" name="ISME J.">
        <title>Genomic evolution of the class Acidithiobacillia: deep-branching Proteobacteria living in extreme acidic conditions.</title>
        <authorList>
            <person name="Moya-Beltran A."/>
            <person name="Beard S."/>
            <person name="Rojas-Villalobos C."/>
            <person name="Issotta F."/>
            <person name="Gallardo Y."/>
            <person name="Ulloa R."/>
            <person name="Giaveno A."/>
            <person name="Degli Esposti M."/>
            <person name="Johnson D.B."/>
            <person name="Quatrini R."/>
        </authorList>
    </citation>
    <scope>NUCLEOTIDE SEQUENCE [LARGE SCALE GENOMIC DNA]</scope>
    <source>
        <strain evidence="1 2">GG1-14</strain>
    </source>
</reference>
<keyword evidence="2" id="KW-1185">Reference proteome</keyword>
<evidence type="ECO:0000313" key="1">
    <source>
        <dbReference type="EMBL" id="XRI72792.1"/>
    </source>
</evidence>
<dbReference type="Proteomes" id="UP001195965">
    <property type="component" value="Chromosome"/>
</dbReference>
<organism evidence="1 2">
    <name type="scientific">Acidithiobacillus montserratensis</name>
    <dbReference type="NCBI Taxonomy" id="2729135"/>
    <lineage>
        <taxon>Bacteria</taxon>
        <taxon>Pseudomonadati</taxon>
        <taxon>Pseudomonadota</taxon>
        <taxon>Acidithiobacillia</taxon>
        <taxon>Acidithiobacillales</taxon>
        <taxon>Acidithiobacillaceae</taxon>
        <taxon>Acidithiobacillus</taxon>
    </lineage>
</organism>
<evidence type="ECO:0000313" key="2">
    <source>
        <dbReference type="Proteomes" id="UP001195965"/>
    </source>
</evidence>
<gene>
    <name evidence="1" type="ORF">HHS34_010100</name>
</gene>
<accession>A0ACD5HCQ9</accession>
<dbReference type="EMBL" id="CP127526">
    <property type="protein sequence ID" value="XRI72792.1"/>
    <property type="molecule type" value="Genomic_DNA"/>
</dbReference>
<protein>
    <submittedName>
        <fullName evidence="1">Recombinase family protein</fullName>
    </submittedName>
</protein>